<dbReference type="GO" id="GO:0016020">
    <property type="term" value="C:membrane"/>
    <property type="evidence" value="ECO:0007669"/>
    <property type="project" value="UniProtKB-SubCell"/>
</dbReference>
<keyword evidence="4 7" id="KW-1133">Transmembrane helix</keyword>
<reference evidence="10 11" key="1">
    <citation type="submission" date="2015-10" db="EMBL/GenBank/DDBJ databases">
        <title>Full genome of DAOMC 229536 Phialocephala scopiformis, a fungal endophyte of spruce producing the potent anti-insectan compound rugulosin.</title>
        <authorList>
            <consortium name="DOE Joint Genome Institute"/>
            <person name="Walker A.K."/>
            <person name="Frasz S.L."/>
            <person name="Seifert K.A."/>
            <person name="Miller J.D."/>
            <person name="Mondo S.J."/>
            <person name="Labutti K."/>
            <person name="Lipzen A."/>
            <person name="Dockter R."/>
            <person name="Kennedy M."/>
            <person name="Grigoriev I.V."/>
            <person name="Spatafora J.W."/>
        </authorList>
    </citation>
    <scope>NUCLEOTIDE SEQUENCE [LARGE SCALE GENOMIC DNA]</scope>
    <source>
        <strain evidence="10 11">CBS 120377</strain>
    </source>
</reference>
<name>A0A194XCU1_MOLSC</name>
<feature type="signal peptide" evidence="8">
    <location>
        <begin position="1"/>
        <end position="22"/>
    </location>
</feature>
<evidence type="ECO:0000313" key="10">
    <source>
        <dbReference type="EMBL" id="KUJ17572.1"/>
    </source>
</evidence>
<dbReference type="PANTHER" id="PTHR15549">
    <property type="entry name" value="PAIRED IMMUNOGLOBULIN-LIKE TYPE 2 RECEPTOR"/>
    <property type="match status" value="1"/>
</dbReference>
<feature type="transmembrane region" description="Helical" evidence="7">
    <location>
        <begin position="163"/>
        <end position="185"/>
    </location>
</feature>
<keyword evidence="2 7" id="KW-0812">Transmembrane</keyword>
<dbReference type="Proteomes" id="UP000070700">
    <property type="component" value="Unassembled WGS sequence"/>
</dbReference>
<comment type="subcellular location">
    <subcellularLocation>
        <location evidence="1">Membrane</location>
        <topology evidence="1">Single-pass membrane protein</topology>
    </subcellularLocation>
</comment>
<feature type="region of interest" description="Disordered" evidence="6">
    <location>
        <begin position="121"/>
        <end position="156"/>
    </location>
</feature>
<keyword evidence="11" id="KW-1185">Reference proteome</keyword>
<evidence type="ECO:0000256" key="2">
    <source>
        <dbReference type="ARBA" id="ARBA00022692"/>
    </source>
</evidence>
<dbReference type="InterPro" id="IPR018466">
    <property type="entry name" value="Kre9/Knh1-like_N"/>
</dbReference>
<dbReference type="KEGG" id="psco:LY89DRAFT_57489"/>
<dbReference type="InParanoid" id="A0A194XCU1"/>
<evidence type="ECO:0000256" key="5">
    <source>
        <dbReference type="ARBA" id="ARBA00023136"/>
    </source>
</evidence>
<accession>A0A194XCU1</accession>
<protein>
    <recommendedName>
        <fullName evidence="9">Yeast cell wall synthesis Kre9/Knh1-like N-terminal domain-containing protein</fullName>
    </recommendedName>
</protein>
<evidence type="ECO:0000256" key="6">
    <source>
        <dbReference type="SAM" id="MobiDB-lite"/>
    </source>
</evidence>
<evidence type="ECO:0000256" key="1">
    <source>
        <dbReference type="ARBA" id="ARBA00004167"/>
    </source>
</evidence>
<sequence length="251" mass="25855">MRISPGSGLVLCVFQSWCLVEGLKFTVDNWTGIVSGTPFQVTWTGASTGASLTLSLDNGTLADPSLVGNISSGISSNAYTWTPGNKAIPGQPFFLKIEEEKSGTSALGSTFTVAATASSSSSSSSATATKSSKTTSTANTSPTQTPSATSNPGSSGLSTGAKAGIGVGAALGGLAILLLIAFFILKRRKKAKARTEPYELMENNMSGRTQEDKKNYVGAQPVPPAEMPATVPQNWRPEMEGSPATRPELAG</sequence>
<feature type="compositionally biased region" description="Low complexity" evidence="6">
    <location>
        <begin position="121"/>
        <end position="150"/>
    </location>
</feature>
<dbReference type="GeneID" id="28818498"/>
<keyword evidence="5 7" id="KW-0472">Membrane</keyword>
<evidence type="ECO:0000256" key="3">
    <source>
        <dbReference type="ARBA" id="ARBA00022729"/>
    </source>
</evidence>
<evidence type="ECO:0000256" key="7">
    <source>
        <dbReference type="SAM" id="Phobius"/>
    </source>
</evidence>
<evidence type="ECO:0000313" key="11">
    <source>
        <dbReference type="Proteomes" id="UP000070700"/>
    </source>
</evidence>
<feature type="region of interest" description="Disordered" evidence="6">
    <location>
        <begin position="207"/>
        <end position="251"/>
    </location>
</feature>
<proteinExistence type="predicted"/>
<dbReference type="AlphaFoldDB" id="A0A194XCU1"/>
<dbReference type="EMBL" id="KQ947414">
    <property type="protein sequence ID" value="KUJ17572.1"/>
    <property type="molecule type" value="Genomic_DNA"/>
</dbReference>
<dbReference type="InterPro" id="IPR051694">
    <property type="entry name" value="Immunoregulatory_rcpt-like"/>
</dbReference>
<feature type="domain" description="Yeast cell wall synthesis Kre9/Knh1-like N-terminal" evidence="9">
    <location>
        <begin position="32"/>
        <end position="113"/>
    </location>
</feature>
<dbReference type="OrthoDB" id="5589325at2759"/>
<gene>
    <name evidence="10" type="ORF">LY89DRAFT_57489</name>
</gene>
<evidence type="ECO:0000256" key="8">
    <source>
        <dbReference type="SAM" id="SignalP"/>
    </source>
</evidence>
<dbReference type="GO" id="GO:0071944">
    <property type="term" value="C:cell periphery"/>
    <property type="evidence" value="ECO:0007669"/>
    <property type="project" value="UniProtKB-ARBA"/>
</dbReference>
<evidence type="ECO:0000256" key="4">
    <source>
        <dbReference type="ARBA" id="ARBA00022989"/>
    </source>
</evidence>
<organism evidence="10 11">
    <name type="scientific">Mollisia scopiformis</name>
    <name type="common">Conifer needle endophyte fungus</name>
    <name type="synonym">Phialocephala scopiformis</name>
    <dbReference type="NCBI Taxonomy" id="149040"/>
    <lineage>
        <taxon>Eukaryota</taxon>
        <taxon>Fungi</taxon>
        <taxon>Dikarya</taxon>
        <taxon>Ascomycota</taxon>
        <taxon>Pezizomycotina</taxon>
        <taxon>Leotiomycetes</taxon>
        <taxon>Helotiales</taxon>
        <taxon>Mollisiaceae</taxon>
        <taxon>Mollisia</taxon>
    </lineage>
</organism>
<feature type="chain" id="PRO_5008268104" description="Yeast cell wall synthesis Kre9/Knh1-like N-terminal domain-containing protein" evidence="8">
    <location>
        <begin position="23"/>
        <end position="251"/>
    </location>
</feature>
<dbReference type="RefSeq" id="XP_018071927.1">
    <property type="nucleotide sequence ID" value="XM_018208772.1"/>
</dbReference>
<keyword evidence="3 8" id="KW-0732">Signal</keyword>
<evidence type="ECO:0000259" key="9">
    <source>
        <dbReference type="Pfam" id="PF10342"/>
    </source>
</evidence>
<dbReference type="Pfam" id="PF10342">
    <property type="entry name" value="Kre9_KNH"/>
    <property type="match status" value="1"/>
</dbReference>